<sequence>RRLPTKNRTEAKITFLQLLQKRVLRRRNLITLRNAITTPETGVVIALVKVKKSLYNLMSAICTNHIDD</sequence>
<evidence type="ECO:0000313" key="2">
    <source>
        <dbReference type="Proteomes" id="UP000014243"/>
    </source>
</evidence>
<evidence type="ECO:0000313" key="1">
    <source>
        <dbReference type="EMBL" id="EPC74965.1"/>
    </source>
</evidence>
<accession>S2RCC2</accession>
<dbReference type="EMBL" id="ANKC01000713">
    <property type="protein sequence ID" value="EPC74965.1"/>
    <property type="molecule type" value="Genomic_DNA"/>
</dbReference>
<gene>
    <name evidence="1" type="ORF">Lpp126_09924</name>
</gene>
<feature type="non-terminal residue" evidence="1">
    <location>
        <position position="1"/>
    </location>
</feature>
<organism evidence="1 2">
    <name type="scientific">Lacticaseibacillus paracasei subsp. paracasei Lpp126</name>
    <dbReference type="NCBI Taxonomy" id="1256206"/>
    <lineage>
        <taxon>Bacteria</taxon>
        <taxon>Bacillati</taxon>
        <taxon>Bacillota</taxon>
        <taxon>Bacilli</taxon>
        <taxon>Lactobacillales</taxon>
        <taxon>Lactobacillaceae</taxon>
        <taxon>Lacticaseibacillus</taxon>
    </lineage>
</organism>
<comment type="caution">
    <text evidence="1">The sequence shown here is derived from an EMBL/GenBank/DDBJ whole genome shotgun (WGS) entry which is preliminary data.</text>
</comment>
<name>S2RCC2_LACPA</name>
<protein>
    <submittedName>
        <fullName evidence="1">Uncharacterized protein</fullName>
    </submittedName>
</protein>
<dbReference type="Proteomes" id="UP000014243">
    <property type="component" value="Unassembled WGS sequence"/>
</dbReference>
<proteinExistence type="predicted"/>
<dbReference type="AlphaFoldDB" id="S2RCC2"/>
<reference evidence="1 2" key="1">
    <citation type="journal article" date="2013" name="PLoS ONE">
        <title>Lactobacillus paracasei comparative genomics: towards species pan-genome definition and exploitation of diversity.</title>
        <authorList>
            <person name="Smokvina T."/>
            <person name="Wels M."/>
            <person name="Polka J."/>
            <person name="Chervaux C."/>
            <person name="Brisse S."/>
            <person name="Boekhorst J."/>
            <person name="van Hylckama Vlieg J.E."/>
            <person name="Siezen R.J."/>
        </authorList>
    </citation>
    <scope>NUCLEOTIDE SEQUENCE [LARGE SCALE GENOMIC DNA]</scope>
    <source>
        <strain evidence="1 2">Lpp126</strain>
    </source>
</reference>